<name>A0A5K7ZPF1_9BACT</name>
<gene>
    <name evidence="7" type="ORF">DSCO28_33010</name>
</gene>
<evidence type="ECO:0000256" key="4">
    <source>
        <dbReference type="SAM" id="Phobius"/>
    </source>
</evidence>
<feature type="transmembrane region" description="Helical" evidence="4">
    <location>
        <begin position="12"/>
        <end position="32"/>
    </location>
</feature>
<dbReference type="KEGG" id="dov:DSCO28_33010"/>
<keyword evidence="4" id="KW-0812">Transmembrane</keyword>
<dbReference type="PANTHER" id="PTHR32089:SF112">
    <property type="entry name" value="LYSOZYME-LIKE PROTEIN-RELATED"/>
    <property type="match status" value="1"/>
</dbReference>
<sequence>MKIRDISIKWKILFAVAVGPLIVATLLAWLRINDIRRDAEKALIEKSQAILFMAEAAREDMAHKLDIGLIPPLEQLSHDKVMQAVPVVTAMNVARANAEKAGYRFRTPKNAPRNPENQPDAVEKAVLKEMVASGLTEKIHFEPDQIRYFKAVRLSSECLFCHGDPKGTLDPTGGKREGWREGEIHGAFEVISSLEATHAAVASAKWSVVGLVVVCLAVILTAVWLLVRHNLLQPLQAAGTLVGHIANGDLTQEHETDANDELGQMIHQINQMRSNLRELTGAIADASGTITTSSDELTDISKELLESTESTSGRSHSVAVAAEEMSANMNSVAAAMEQTTTNMEIMTSSVGSVRETIDSISKDTEGARGVTEEAVVQAQSASKRVHLLGTAAQEIAKFTETITEISEQTNLLALNATIEAARAGEAGKGFAVVANEIKELAKQTAEATDEINRMVAKIQDSTTETVLEIDAVTTVIGHVNETVNGIAQAMTAQINSTNEIVSNIGQASEGIKEVNVNVSESSTVSGEIARDIAGVNDSTTHISDHSRQVSQSAGSLSKVAIRLKETVERFKI</sequence>
<dbReference type="Proteomes" id="UP000425960">
    <property type="component" value="Chromosome"/>
</dbReference>
<dbReference type="PROSITE" id="PS50111">
    <property type="entry name" value="CHEMOTAXIS_TRANSDUC_2"/>
    <property type="match status" value="1"/>
</dbReference>
<dbReference type="Pfam" id="PF00015">
    <property type="entry name" value="MCPsignal"/>
    <property type="match status" value="1"/>
</dbReference>
<dbReference type="PRINTS" id="PR00260">
    <property type="entry name" value="CHEMTRNSDUCR"/>
</dbReference>
<evidence type="ECO:0000259" key="6">
    <source>
        <dbReference type="PROSITE" id="PS50885"/>
    </source>
</evidence>
<keyword evidence="1 3" id="KW-0807">Transducer</keyword>
<evidence type="ECO:0000256" key="2">
    <source>
        <dbReference type="ARBA" id="ARBA00029447"/>
    </source>
</evidence>
<dbReference type="GO" id="GO:0016020">
    <property type="term" value="C:membrane"/>
    <property type="evidence" value="ECO:0007669"/>
    <property type="project" value="InterPro"/>
</dbReference>
<proteinExistence type="inferred from homology"/>
<dbReference type="Pfam" id="PF00672">
    <property type="entry name" value="HAMP"/>
    <property type="match status" value="1"/>
</dbReference>
<dbReference type="SMART" id="SM00304">
    <property type="entry name" value="HAMP"/>
    <property type="match status" value="2"/>
</dbReference>
<dbReference type="AlphaFoldDB" id="A0A5K7ZPF1"/>
<evidence type="ECO:0000313" key="7">
    <source>
        <dbReference type="EMBL" id="BBO82735.1"/>
    </source>
</evidence>
<evidence type="ECO:0000313" key="8">
    <source>
        <dbReference type="Proteomes" id="UP000425960"/>
    </source>
</evidence>
<dbReference type="Pfam" id="PF11845">
    <property type="entry name" value="Tll0287-like"/>
    <property type="match status" value="1"/>
</dbReference>
<dbReference type="SMART" id="SM00283">
    <property type="entry name" value="MA"/>
    <property type="match status" value="1"/>
</dbReference>
<keyword evidence="4" id="KW-1133">Transmembrane helix</keyword>
<dbReference type="GO" id="GO:0006935">
    <property type="term" value="P:chemotaxis"/>
    <property type="evidence" value="ECO:0007669"/>
    <property type="project" value="InterPro"/>
</dbReference>
<dbReference type="InterPro" id="IPR003660">
    <property type="entry name" value="HAMP_dom"/>
</dbReference>
<comment type="similarity">
    <text evidence="2">Belongs to the methyl-accepting chemotaxis (MCP) protein family.</text>
</comment>
<dbReference type="InterPro" id="IPR021796">
    <property type="entry name" value="Tll0287-like_dom"/>
</dbReference>
<protein>
    <submittedName>
        <fullName evidence="7">Methyl-accepting chemotaxis protein</fullName>
    </submittedName>
</protein>
<organism evidence="7 8">
    <name type="scientific">Desulfosarcina ovata subsp. sediminis</name>
    <dbReference type="NCBI Taxonomy" id="885957"/>
    <lineage>
        <taxon>Bacteria</taxon>
        <taxon>Pseudomonadati</taxon>
        <taxon>Thermodesulfobacteriota</taxon>
        <taxon>Desulfobacteria</taxon>
        <taxon>Desulfobacterales</taxon>
        <taxon>Desulfosarcinaceae</taxon>
        <taxon>Desulfosarcina</taxon>
    </lineage>
</organism>
<accession>A0A5K7ZPF1</accession>
<feature type="domain" description="Methyl-accepting transducer" evidence="5">
    <location>
        <begin position="307"/>
        <end position="536"/>
    </location>
</feature>
<evidence type="ECO:0000256" key="1">
    <source>
        <dbReference type="ARBA" id="ARBA00023224"/>
    </source>
</evidence>
<dbReference type="CDD" id="cd06225">
    <property type="entry name" value="HAMP"/>
    <property type="match status" value="1"/>
</dbReference>
<dbReference type="InterPro" id="IPR004090">
    <property type="entry name" value="Chemotax_Me-accpt_rcpt"/>
</dbReference>
<feature type="domain" description="HAMP" evidence="6">
    <location>
        <begin position="229"/>
        <end position="281"/>
    </location>
</feature>
<feature type="transmembrane region" description="Helical" evidence="4">
    <location>
        <begin position="206"/>
        <end position="227"/>
    </location>
</feature>
<dbReference type="GO" id="GO:0007165">
    <property type="term" value="P:signal transduction"/>
    <property type="evidence" value="ECO:0007669"/>
    <property type="project" value="UniProtKB-KW"/>
</dbReference>
<dbReference type="SUPFAM" id="SSF58104">
    <property type="entry name" value="Methyl-accepting chemotaxis protein (MCP) signaling domain"/>
    <property type="match status" value="1"/>
</dbReference>
<dbReference type="Gene3D" id="1.10.287.950">
    <property type="entry name" value="Methyl-accepting chemotaxis protein"/>
    <property type="match status" value="1"/>
</dbReference>
<dbReference type="GO" id="GO:0004888">
    <property type="term" value="F:transmembrane signaling receptor activity"/>
    <property type="evidence" value="ECO:0007669"/>
    <property type="project" value="InterPro"/>
</dbReference>
<dbReference type="RefSeq" id="WP_155323109.1">
    <property type="nucleotide sequence ID" value="NZ_AP021876.1"/>
</dbReference>
<dbReference type="PROSITE" id="PS50885">
    <property type="entry name" value="HAMP"/>
    <property type="match status" value="1"/>
</dbReference>
<dbReference type="EMBL" id="AP021876">
    <property type="protein sequence ID" value="BBO82735.1"/>
    <property type="molecule type" value="Genomic_DNA"/>
</dbReference>
<evidence type="ECO:0000256" key="3">
    <source>
        <dbReference type="PROSITE-ProRule" id="PRU00284"/>
    </source>
</evidence>
<reference evidence="7 8" key="1">
    <citation type="submission" date="2019-11" db="EMBL/GenBank/DDBJ databases">
        <title>Comparative genomics of hydrocarbon-degrading Desulfosarcina strains.</title>
        <authorList>
            <person name="Watanabe M."/>
            <person name="Kojima H."/>
            <person name="Fukui M."/>
        </authorList>
    </citation>
    <scope>NUCLEOTIDE SEQUENCE [LARGE SCALE GENOMIC DNA]</scope>
    <source>
        <strain evidence="7 8">28bB2T</strain>
    </source>
</reference>
<dbReference type="InterPro" id="IPR004089">
    <property type="entry name" value="MCPsignal_dom"/>
</dbReference>
<dbReference type="PANTHER" id="PTHR32089">
    <property type="entry name" value="METHYL-ACCEPTING CHEMOTAXIS PROTEIN MCPB"/>
    <property type="match status" value="1"/>
</dbReference>
<evidence type="ECO:0000259" key="5">
    <source>
        <dbReference type="PROSITE" id="PS50111"/>
    </source>
</evidence>
<keyword evidence="4" id="KW-0472">Membrane</keyword>